<keyword evidence="3" id="KW-1185">Reference proteome</keyword>
<dbReference type="GeneID" id="110979029"/>
<dbReference type="Gene3D" id="1.20.1250.20">
    <property type="entry name" value="MFS general substrate transporter like domains"/>
    <property type="match status" value="1"/>
</dbReference>
<dbReference type="KEGG" id="aplc:110979029"/>
<dbReference type="PANTHER" id="PTHR11360:SF303">
    <property type="entry name" value="MAJOR FACILITATOR SUPERFAMILY (MFS) PROFILE DOMAIN-CONTAINING PROTEIN"/>
    <property type="match status" value="1"/>
</dbReference>
<feature type="transmembrane region" description="Helical" evidence="2">
    <location>
        <begin position="184"/>
        <end position="205"/>
    </location>
</feature>
<dbReference type="InterPro" id="IPR050327">
    <property type="entry name" value="Proton-linked_MCT"/>
</dbReference>
<feature type="transmembrane region" description="Helical" evidence="2">
    <location>
        <begin position="98"/>
        <end position="117"/>
    </location>
</feature>
<keyword evidence="2" id="KW-1133">Transmembrane helix</keyword>
<feature type="region of interest" description="Disordered" evidence="1">
    <location>
        <begin position="251"/>
        <end position="281"/>
    </location>
</feature>
<evidence type="ECO:0000313" key="3">
    <source>
        <dbReference type="Proteomes" id="UP000694845"/>
    </source>
</evidence>
<feature type="transmembrane region" description="Helical" evidence="2">
    <location>
        <begin position="61"/>
        <end position="86"/>
    </location>
</feature>
<protein>
    <submittedName>
        <fullName evidence="4">Monocarboxylate transporter 3-like</fullName>
    </submittedName>
</protein>
<organism evidence="3 4">
    <name type="scientific">Acanthaster planci</name>
    <name type="common">Crown-of-thorns starfish</name>
    <dbReference type="NCBI Taxonomy" id="133434"/>
    <lineage>
        <taxon>Eukaryota</taxon>
        <taxon>Metazoa</taxon>
        <taxon>Echinodermata</taxon>
        <taxon>Eleutherozoa</taxon>
        <taxon>Asterozoa</taxon>
        <taxon>Asteroidea</taxon>
        <taxon>Valvatacea</taxon>
        <taxon>Valvatida</taxon>
        <taxon>Acanthasteridae</taxon>
        <taxon>Acanthaster</taxon>
    </lineage>
</organism>
<dbReference type="Pfam" id="PF07690">
    <property type="entry name" value="MFS_1"/>
    <property type="match status" value="1"/>
</dbReference>
<dbReference type="InterPro" id="IPR011701">
    <property type="entry name" value="MFS"/>
</dbReference>
<keyword evidence="2" id="KW-0812">Transmembrane</keyword>
<evidence type="ECO:0000256" key="1">
    <source>
        <dbReference type="SAM" id="MobiDB-lite"/>
    </source>
</evidence>
<keyword evidence="2" id="KW-0472">Membrane</keyword>
<reference evidence="4" key="1">
    <citation type="submission" date="2025-08" db="UniProtKB">
        <authorList>
            <consortium name="RefSeq"/>
        </authorList>
    </citation>
    <scope>IDENTIFICATION</scope>
</reference>
<dbReference type="Proteomes" id="UP000694845">
    <property type="component" value="Unplaced"/>
</dbReference>
<proteinExistence type="predicted"/>
<feature type="transmembrane region" description="Helical" evidence="2">
    <location>
        <begin position="153"/>
        <end position="177"/>
    </location>
</feature>
<feature type="transmembrane region" description="Helical" evidence="2">
    <location>
        <begin position="217"/>
        <end position="236"/>
    </location>
</feature>
<dbReference type="RefSeq" id="XP_022090173.1">
    <property type="nucleotide sequence ID" value="XM_022234481.1"/>
</dbReference>
<dbReference type="AlphaFoldDB" id="A0A8B7YA95"/>
<dbReference type="PANTHER" id="PTHR11360">
    <property type="entry name" value="MONOCARBOXYLATE TRANSPORTER"/>
    <property type="match status" value="1"/>
</dbReference>
<name>A0A8B7YA95_ACAPL</name>
<accession>A0A8B7YA95</accession>
<dbReference type="InterPro" id="IPR036259">
    <property type="entry name" value="MFS_trans_sf"/>
</dbReference>
<sequence>MLKQMSCGSYTGIPVSFCDGNKTPKGLFYPLFAGLQSCNWSRFLSFVMASQTTVQYDSDKWGWIMVAVAFLSTFAGNIKGLGVLLIPITNDLDTDLWLVGWTVVLYGMMQNCLGPFVGALCRLVGSRPMMVLGGVLQTLGLLLTSVSPSVFPITIFIIGLSGLGSALILFIGMAVTASYFKEKYPLAVGLSMMGLPIGMMAYGPITQVLLETYGWRGATLLLGGVSFHLLAGSLLVRRDLSSLSTKTDRYQAVSVNEERENDQQEGEGSGPSNEMPTVDGASRSDDYLHQGKAMMLYASCMTAMDFAVLADARFVLLVAGRCTAAFAFSGFVVFLVSHGQLQGLSETEASFLPTSFGIGNVIGKAVAPFLQQLDVKPSMTFWECLGASLVGASFLIDAFIRPFVGQLAVCAVIGLSFAFVYQAIDVKLVMGCGGGRLPGYRRPRGPIRPGDEQGLPDVADGEADVLRHDGVFGDFQGFSNASWVPLFDTSDEVGFFQVDDVVFGVGMFDDG</sequence>
<gene>
    <name evidence="4" type="primary">LOC110979029</name>
</gene>
<feature type="transmembrane region" description="Helical" evidence="2">
    <location>
        <begin position="314"/>
        <end position="336"/>
    </location>
</feature>
<feature type="transmembrane region" description="Helical" evidence="2">
    <location>
        <begin position="407"/>
        <end position="424"/>
    </location>
</feature>
<dbReference type="SUPFAM" id="SSF103473">
    <property type="entry name" value="MFS general substrate transporter"/>
    <property type="match status" value="1"/>
</dbReference>
<evidence type="ECO:0000256" key="2">
    <source>
        <dbReference type="SAM" id="Phobius"/>
    </source>
</evidence>
<feature type="transmembrane region" description="Helical" evidence="2">
    <location>
        <begin position="129"/>
        <end position="147"/>
    </location>
</feature>
<dbReference type="GO" id="GO:0008028">
    <property type="term" value="F:monocarboxylic acid transmembrane transporter activity"/>
    <property type="evidence" value="ECO:0007669"/>
    <property type="project" value="TreeGrafter"/>
</dbReference>
<evidence type="ECO:0000313" key="4">
    <source>
        <dbReference type="RefSeq" id="XP_022090173.1"/>
    </source>
</evidence>